<evidence type="ECO:0000313" key="9">
    <source>
        <dbReference type="Proteomes" id="UP000709295"/>
    </source>
</evidence>
<feature type="transmembrane region" description="Helical" evidence="7">
    <location>
        <begin position="164"/>
        <end position="182"/>
    </location>
</feature>
<gene>
    <name evidence="8" type="ORF">JG688_00006444</name>
</gene>
<dbReference type="InterPro" id="IPR006544">
    <property type="entry name" value="P-type_TPase_V"/>
</dbReference>
<name>A0A8J5IL77_9STRA</name>
<evidence type="ECO:0000313" key="8">
    <source>
        <dbReference type="EMBL" id="KAG6967155.1"/>
    </source>
</evidence>
<sequence>CREGRCSLATSFASVKFLIVYGLIGSVIWGFQSYHTVMVSQWCWILTDGFSLLGCSYVITLSKPLKELKPFRPTSSLIGPTTLVSLFGQQVVNVIFLCCSVRLLTSEGWYCPFSPENIDAAKWWIMSDNHLSTLFFFTIIFQQHTAAWVFSFGSRYRQPIWKNCMLMGFVAVLAAIDLYLLLGEPSAVMDQFRISSSTNVVGLPDIPMPFSFRLNYFGLVLGHIFVSIFFQHFVVLGPVRSHFRKKYHTDAIPMRK</sequence>
<feature type="transmembrane region" description="Helical" evidence="7">
    <location>
        <begin position="44"/>
        <end position="62"/>
    </location>
</feature>
<evidence type="ECO:0000256" key="5">
    <source>
        <dbReference type="ARBA" id="ARBA00022842"/>
    </source>
</evidence>
<dbReference type="Proteomes" id="UP000709295">
    <property type="component" value="Unassembled WGS sequence"/>
</dbReference>
<keyword evidence="9" id="KW-1185">Reference proteome</keyword>
<evidence type="ECO:0000256" key="3">
    <source>
        <dbReference type="ARBA" id="ARBA00022741"/>
    </source>
</evidence>
<feature type="transmembrane region" description="Helical" evidence="7">
    <location>
        <begin position="83"/>
        <end position="104"/>
    </location>
</feature>
<dbReference type="PANTHER" id="PTHR45630">
    <property type="entry name" value="CATION-TRANSPORTING ATPASE-RELATED"/>
    <property type="match status" value="1"/>
</dbReference>
<evidence type="ECO:0000256" key="2">
    <source>
        <dbReference type="ARBA" id="ARBA00022723"/>
    </source>
</evidence>
<keyword evidence="7" id="KW-0812">Transmembrane</keyword>
<dbReference type="GO" id="GO:0019829">
    <property type="term" value="F:ATPase-coupled monoatomic cation transmembrane transporter activity"/>
    <property type="evidence" value="ECO:0007669"/>
    <property type="project" value="TreeGrafter"/>
</dbReference>
<keyword evidence="7" id="KW-1133">Transmembrane helix</keyword>
<feature type="transmembrane region" description="Helical" evidence="7">
    <location>
        <begin position="12"/>
        <end position="32"/>
    </location>
</feature>
<comment type="subcellular location">
    <subcellularLocation>
        <location evidence="1">Membrane</location>
        <topology evidence="1">Multi-pass membrane protein</topology>
    </subcellularLocation>
</comment>
<evidence type="ECO:0000256" key="1">
    <source>
        <dbReference type="ARBA" id="ARBA00004141"/>
    </source>
</evidence>
<feature type="transmembrane region" description="Helical" evidence="7">
    <location>
        <begin position="216"/>
        <end position="236"/>
    </location>
</feature>
<dbReference type="AlphaFoldDB" id="A0A8J5IL77"/>
<evidence type="ECO:0000256" key="7">
    <source>
        <dbReference type="SAM" id="Phobius"/>
    </source>
</evidence>
<dbReference type="EMBL" id="JAENGY010000282">
    <property type="protein sequence ID" value="KAG6967155.1"/>
    <property type="molecule type" value="Genomic_DNA"/>
</dbReference>
<dbReference type="GO" id="GO:0140358">
    <property type="term" value="F:P-type transmembrane transporter activity"/>
    <property type="evidence" value="ECO:0007669"/>
    <property type="project" value="InterPro"/>
</dbReference>
<dbReference type="GO" id="GO:0046872">
    <property type="term" value="F:metal ion binding"/>
    <property type="evidence" value="ECO:0007669"/>
    <property type="project" value="UniProtKB-KW"/>
</dbReference>
<evidence type="ECO:0000256" key="4">
    <source>
        <dbReference type="ARBA" id="ARBA00022840"/>
    </source>
</evidence>
<feature type="non-terminal residue" evidence="8">
    <location>
        <position position="1"/>
    </location>
</feature>
<keyword evidence="4" id="KW-0067">ATP-binding</keyword>
<dbReference type="PANTHER" id="PTHR45630:SF11">
    <property type="entry name" value="CATION-TRANSPORTING P-TYPE ATPASE N-TERMINAL DOMAIN-CONTAINING PROTEIN"/>
    <property type="match status" value="1"/>
</dbReference>
<dbReference type="GO" id="GO:0016020">
    <property type="term" value="C:membrane"/>
    <property type="evidence" value="ECO:0007669"/>
    <property type="project" value="UniProtKB-SubCell"/>
</dbReference>
<protein>
    <submittedName>
        <fullName evidence="8">Uncharacterized protein</fullName>
    </submittedName>
</protein>
<keyword evidence="2" id="KW-0479">Metal-binding</keyword>
<dbReference type="GO" id="GO:0005524">
    <property type="term" value="F:ATP binding"/>
    <property type="evidence" value="ECO:0007669"/>
    <property type="project" value="UniProtKB-KW"/>
</dbReference>
<evidence type="ECO:0000256" key="6">
    <source>
        <dbReference type="ARBA" id="ARBA00022967"/>
    </source>
</evidence>
<organism evidence="8 9">
    <name type="scientific">Phytophthora aleatoria</name>
    <dbReference type="NCBI Taxonomy" id="2496075"/>
    <lineage>
        <taxon>Eukaryota</taxon>
        <taxon>Sar</taxon>
        <taxon>Stramenopiles</taxon>
        <taxon>Oomycota</taxon>
        <taxon>Peronosporomycetes</taxon>
        <taxon>Peronosporales</taxon>
        <taxon>Peronosporaceae</taxon>
        <taxon>Phytophthora</taxon>
    </lineage>
</organism>
<keyword evidence="6" id="KW-1278">Translocase</keyword>
<feature type="transmembrane region" description="Helical" evidence="7">
    <location>
        <begin position="131"/>
        <end position="152"/>
    </location>
</feature>
<accession>A0A8J5IL77</accession>
<proteinExistence type="predicted"/>
<reference evidence="8" key="1">
    <citation type="submission" date="2021-01" db="EMBL/GenBank/DDBJ databases">
        <title>Phytophthora aleatoria, a newly-described species from Pinus radiata is distinct from Phytophthora cactorum isolates based on comparative genomics.</title>
        <authorList>
            <person name="Mcdougal R."/>
            <person name="Panda P."/>
            <person name="Williams N."/>
            <person name="Studholme D.J."/>
        </authorList>
    </citation>
    <scope>NUCLEOTIDE SEQUENCE</scope>
    <source>
        <strain evidence="8">NZFS 4037</strain>
    </source>
</reference>
<comment type="caution">
    <text evidence="8">The sequence shown here is derived from an EMBL/GenBank/DDBJ whole genome shotgun (WGS) entry which is preliminary data.</text>
</comment>
<keyword evidence="7" id="KW-0472">Membrane</keyword>
<keyword evidence="5" id="KW-0460">Magnesium</keyword>
<keyword evidence="3" id="KW-0547">Nucleotide-binding</keyword>